<dbReference type="NCBIfam" id="NF041789">
    <property type="entry name" value="anti-phage_ZorC"/>
    <property type="match status" value="1"/>
</dbReference>
<accession>A0ABY5X6C1</accession>
<dbReference type="EMBL" id="CP103445">
    <property type="protein sequence ID" value="UWS32939.1"/>
    <property type="molecule type" value="Genomic_DNA"/>
</dbReference>
<sequence>MSQALNKLSRRIADSLSRRFSGEQWLHHDFAQLSLAGHAIEQQFEKAEKLPLPPQEKRLEALRRFRLAKELTALEWRMVFYGLADNDPQAPHRPILLEDDESFPRVERKICELIEDKTLKRREWAALCSSYFAYQNDAPDLNRHWCVLRSHISRGYQVVKASVRREKSWMRVVEHYHDIFTAQAGTLIAQQMVNREKTASDTLEKIAQIPESSWLWKRIFTVLLAQIYQDSDDVFLDKISWLLEQAVGWARFRDDIMSACLTRYYQSRYREQPHSQLKQAALDYWQSPQLKSQQNKWHQYVDENVAAMVRSWLAKQDLTHFFELLRGKGDVDQARLFYWLRFANQMGFTRIVMGQDARQDRSGDFVQFRADNKGRLSQLRGGRALDNAMIMQINDYLFVEFSGVGNAMYAYRIGQAPFNPEADQLDITTQLKDRPHELSYILRLPHRPRAEDYNNGRITGWMKKYDDELRRLGITCIAEQTLAAAVKPSPITRNPLQRHHIALLNPVRDRAIQNLINTMSCEVVDNRQRGGVLSVIVEKNQPAIVMQLLKLGFTATNKNPRRYWIK</sequence>
<dbReference type="Pfam" id="PF15611">
    <property type="entry name" value="EH_Signature"/>
    <property type="match status" value="1"/>
</dbReference>
<dbReference type="RefSeq" id="WP_012666950.1">
    <property type="nucleotide sequence ID" value="NZ_CP023567.1"/>
</dbReference>
<dbReference type="InterPro" id="IPR028943">
    <property type="entry name" value="ZorC_EH_Signature_dom"/>
</dbReference>
<dbReference type="GeneID" id="92238224"/>
<gene>
    <name evidence="2" type="ORF">NYP84_15200</name>
</gene>
<feature type="domain" description="Zorya protein ZorC EH" evidence="1">
    <location>
        <begin position="115"/>
        <end position="426"/>
    </location>
</feature>
<evidence type="ECO:0000313" key="2">
    <source>
        <dbReference type="EMBL" id="UWS32939.1"/>
    </source>
</evidence>
<dbReference type="Proteomes" id="UP001058553">
    <property type="component" value="Chromosome"/>
</dbReference>
<keyword evidence="3" id="KW-1185">Reference proteome</keyword>
<reference evidence="2" key="1">
    <citation type="submission" date="2022-07" db="EMBL/GenBank/DDBJ databases">
        <title>Genetic diversity of Erwinia pyrifoliae.</title>
        <authorList>
            <person name="Park D.S."/>
            <person name="Ham H."/>
        </authorList>
    </citation>
    <scope>NUCLEOTIDE SEQUENCE</scope>
    <source>
        <strain evidence="2">CP201486</strain>
    </source>
</reference>
<name>A0ABY5X6C1_ERWPY</name>
<dbReference type="InterPro" id="IPR049659">
    <property type="entry name" value="ZorC-like_t1"/>
</dbReference>
<protein>
    <submittedName>
        <fullName evidence="2">EH signature domain-containing protein</fullName>
    </submittedName>
</protein>
<organism evidence="2 3">
    <name type="scientific">Erwinia pyrifoliae</name>
    <dbReference type="NCBI Taxonomy" id="79967"/>
    <lineage>
        <taxon>Bacteria</taxon>
        <taxon>Pseudomonadati</taxon>
        <taxon>Pseudomonadota</taxon>
        <taxon>Gammaproteobacteria</taxon>
        <taxon>Enterobacterales</taxon>
        <taxon>Erwiniaceae</taxon>
        <taxon>Erwinia</taxon>
    </lineage>
</organism>
<evidence type="ECO:0000259" key="1">
    <source>
        <dbReference type="Pfam" id="PF15611"/>
    </source>
</evidence>
<proteinExistence type="predicted"/>
<evidence type="ECO:0000313" key="3">
    <source>
        <dbReference type="Proteomes" id="UP001058553"/>
    </source>
</evidence>